<dbReference type="InterPro" id="IPR036388">
    <property type="entry name" value="WH-like_DNA-bd_sf"/>
</dbReference>
<dbReference type="Gene3D" id="1.10.10.10">
    <property type="entry name" value="Winged helix-like DNA-binding domain superfamily/Winged helix DNA-binding domain"/>
    <property type="match status" value="1"/>
</dbReference>
<evidence type="ECO:0008006" key="3">
    <source>
        <dbReference type="Google" id="ProtNLM"/>
    </source>
</evidence>
<organism evidence="1 2">
    <name type="scientific">Halobacterium hubeiense</name>
    <dbReference type="NCBI Taxonomy" id="1407499"/>
    <lineage>
        <taxon>Archaea</taxon>
        <taxon>Methanobacteriati</taxon>
        <taxon>Methanobacteriota</taxon>
        <taxon>Stenosarchaea group</taxon>
        <taxon>Halobacteria</taxon>
        <taxon>Halobacteriales</taxon>
        <taxon>Halobacteriaceae</taxon>
        <taxon>Halobacterium</taxon>
    </lineage>
</organism>
<sequence>MSGETQSYPELPVSPRAVLPAFQMLSAPQRDTFVAVLQLVDDGTPPSGMRVVSRVERLGQPSSQQTIYRALSELQEYGYLRQFDGEGRAQQYVPTRNGVAAFWSAREMEARAVLS</sequence>
<gene>
    <name evidence="1" type="ORF">HHUB_4157</name>
</gene>
<dbReference type="KEGG" id="hhb:Hhub_4157"/>
<keyword evidence="2" id="KW-1185">Reference proteome</keyword>
<evidence type="ECO:0000313" key="1">
    <source>
        <dbReference type="EMBL" id="CQH63688.1"/>
    </source>
</evidence>
<dbReference type="InterPro" id="IPR036390">
    <property type="entry name" value="WH_DNA-bd_sf"/>
</dbReference>
<geneLocation type="plasmid" evidence="2">
    <name>pSTJ001</name>
</geneLocation>
<protein>
    <recommendedName>
        <fullName evidence="3">PadR family transcription regulator</fullName>
    </recommendedName>
</protein>
<name>A0A0U5H8F1_9EURY</name>
<dbReference type="RefSeq" id="WP_059058555.1">
    <property type="nucleotide sequence ID" value="NZ_CEML01000004.1"/>
</dbReference>
<accession>A0A0U5H8F1</accession>
<dbReference type="GeneID" id="26660494"/>
<evidence type="ECO:0000313" key="2">
    <source>
        <dbReference type="Proteomes" id="UP000066737"/>
    </source>
</evidence>
<dbReference type="Proteomes" id="UP000066737">
    <property type="component" value="Plasmid pSTJ001"/>
</dbReference>
<reference evidence="2" key="1">
    <citation type="journal article" date="2016" name="Environ. Microbiol.">
        <title>The complete genome of a viable archaeum isolated from 123-million-year-old rock salt.</title>
        <authorList>
            <person name="Jaakkola S.T."/>
            <person name="Pfeiffer F."/>
            <person name="Ravantti J.J."/>
            <person name="Guo Q."/>
            <person name="Liu Y."/>
            <person name="Chen X."/>
            <person name="Ma H."/>
            <person name="Yang C."/>
            <person name="Oksanen H.M."/>
            <person name="Bamford D.H."/>
        </authorList>
    </citation>
    <scope>NUCLEOTIDE SEQUENCE</scope>
    <source>
        <strain evidence="2">JI20-1</strain>
        <plasmid evidence="2">Plasmid pSTJ001</plasmid>
    </source>
</reference>
<proteinExistence type="predicted"/>
<dbReference type="AlphaFoldDB" id="A0A0U5H8F1"/>
<dbReference type="EMBL" id="LN831303">
    <property type="protein sequence ID" value="CQH63688.1"/>
    <property type="molecule type" value="Genomic_DNA"/>
</dbReference>
<dbReference type="SUPFAM" id="SSF46785">
    <property type="entry name" value="Winged helix' DNA-binding domain"/>
    <property type="match status" value="1"/>
</dbReference>